<keyword evidence="3" id="KW-1185">Reference proteome</keyword>
<evidence type="ECO:0000313" key="3">
    <source>
        <dbReference type="Proteomes" id="UP001189429"/>
    </source>
</evidence>
<proteinExistence type="predicted"/>
<sequence>MHFGVPRGSWSRARDAPPGPPPLRSIECVMGLADLSAKDQAKVDLGNCMMSFSVSCLHVCRRMRISGAMGNPATSRIWLAPAVVSLARSPASQVVATDFCQFGTPWGKRAKFLGALIDLSSIEKLCKRKNNVCSASQRLHLNLQGKNSEGRFWTEVAEPCPPRLCLALALAFSEAPIALKAQGMARHL</sequence>
<organism evidence="2 3">
    <name type="scientific">Prorocentrum cordatum</name>
    <dbReference type="NCBI Taxonomy" id="2364126"/>
    <lineage>
        <taxon>Eukaryota</taxon>
        <taxon>Sar</taxon>
        <taxon>Alveolata</taxon>
        <taxon>Dinophyceae</taxon>
        <taxon>Prorocentrales</taxon>
        <taxon>Prorocentraceae</taxon>
        <taxon>Prorocentrum</taxon>
    </lineage>
</organism>
<name>A0ABN9QF45_9DINO</name>
<accession>A0ABN9QF45</accession>
<evidence type="ECO:0000313" key="2">
    <source>
        <dbReference type="EMBL" id="CAK0804580.1"/>
    </source>
</evidence>
<dbReference type="EMBL" id="CAUYUJ010003269">
    <property type="protein sequence ID" value="CAK0804580.1"/>
    <property type="molecule type" value="Genomic_DNA"/>
</dbReference>
<protein>
    <submittedName>
        <fullName evidence="2">Uncharacterized protein</fullName>
    </submittedName>
</protein>
<evidence type="ECO:0000256" key="1">
    <source>
        <dbReference type="SAM" id="MobiDB-lite"/>
    </source>
</evidence>
<comment type="caution">
    <text evidence="2">The sequence shown here is derived from an EMBL/GenBank/DDBJ whole genome shotgun (WGS) entry which is preliminary data.</text>
</comment>
<reference evidence="2" key="1">
    <citation type="submission" date="2023-10" db="EMBL/GenBank/DDBJ databases">
        <authorList>
            <person name="Chen Y."/>
            <person name="Shah S."/>
            <person name="Dougan E. K."/>
            <person name="Thang M."/>
            <person name="Chan C."/>
        </authorList>
    </citation>
    <scope>NUCLEOTIDE SEQUENCE [LARGE SCALE GENOMIC DNA]</scope>
</reference>
<feature type="region of interest" description="Disordered" evidence="1">
    <location>
        <begin position="1"/>
        <end position="21"/>
    </location>
</feature>
<dbReference type="Proteomes" id="UP001189429">
    <property type="component" value="Unassembled WGS sequence"/>
</dbReference>
<gene>
    <name evidence="2" type="ORF">PCOR1329_LOCUS11336</name>
</gene>